<keyword evidence="6 7" id="KW-0998">Cell outer membrane</keyword>
<dbReference type="AlphaFoldDB" id="A0A858Q9A6"/>
<dbReference type="RefSeq" id="WP_169603628.1">
    <property type="nucleotide sequence ID" value="NZ_CP046565.1"/>
</dbReference>
<keyword evidence="7" id="KW-0354">Hemolysis</keyword>
<proteinExistence type="inferred from homology"/>
<keyword evidence="10" id="KW-1185">Reference proteome</keyword>
<dbReference type="Proteomes" id="UP000503004">
    <property type="component" value="Chromosome"/>
</dbReference>
<keyword evidence="2 7" id="KW-0813">Transport</keyword>
<keyword evidence="3" id="KW-1134">Transmembrane beta strand</keyword>
<dbReference type="GO" id="GO:0031640">
    <property type="term" value="P:killing of cells of another organism"/>
    <property type="evidence" value="ECO:0007669"/>
    <property type="project" value="UniProtKB-KW"/>
</dbReference>
<dbReference type="KEGG" id="metu:GNH96_10465"/>
<evidence type="ECO:0000256" key="3">
    <source>
        <dbReference type="ARBA" id="ARBA00022452"/>
    </source>
</evidence>
<dbReference type="SUPFAM" id="SSF56954">
    <property type="entry name" value="Outer membrane efflux proteins (OEP)"/>
    <property type="match status" value="1"/>
</dbReference>
<dbReference type="InterPro" id="IPR006311">
    <property type="entry name" value="TAT_signal"/>
</dbReference>
<gene>
    <name evidence="9" type="ORF">GNH96_10465</name>
</gene>
<evidence type="ECO:0000313" key="10">
    <source>
        <dbReference type="Proteomes" id="UP000503004"/>
    </source>
</evidence>
<dbReference type="Gene3D" id="1.20.1600.10">
    <property type="entry name" value="Outer membrane efflux proteins (OEP)"/>
    <property type="match status" value="1"/>
</dbReference>
<keyword evidence="5 7" id="KW-0472">Membrane</keyword>
<dbReference type="PIRSF" id="PIRSF001892">
    <property type="entry name" value="CyaE"/>
    <property type="match status" value="1"/>
</dbReference>
<dbReference type="InterPro" id="IPR003423">
    <property type="entry name" value="OMP_efflux"/>
</dbReference>
<dbReference type="Pfam" id="PF02321">
    <property type="entry name" value="OEP"/>
    <property type="match status" value="2"/>
</dbReference>
<accession>A0A858Q9A6</accession>
<keyword evidence="4" id="KW-0812">Transmembrane</keyword>
<dbReference type="InterPro" id="IPR051906">
    <property type="entry name" value="TolC-like"/>
</dbReference>
<name>A0A858Q9A6_9GAMM</name>
<dbReference type="GO" id="GO:0015562">
    <property type="term" value="F:efflux transmembrane transporter activity"/>
    <property type="evidence" value="ECO:0007669"/>
    <property type="project" value="InterPro"/>
</dbReference>
<dbReference type="InterPro" id="IPR028351">
    <property type="entry name" value="CyaE"/>
</dbReference>
<dbReference type="GO" id="GO:1990281">
    <property type="term" value="C:efflux pump complex"/>
    <property type="evidence" value="ECO:0007669"/>
    <property type="project" value="TreeGrafter"/>
</dbReference>
<dbReference type="GO" id="GO:0009279">
    <property type="term" value="C:cell outer membrane"/>
    <property type="evidence" value="ECO:0007669"/>
    <property type="project" value="UniProtKB-SubCell"/>
</dbReference>
<comment type="function">
    <text evidence="7">CyaE is necessary for transport of calmodulin-sensitive adenylate cyclase-hemolysin (cyclolysin).</text>
</comment>
<feature type="signal peptide" evidence="8">
    <location>
        <begin position="1"/>
        <end position="25"/>
    </location>
</feature>
<evidence type="ECO:0000256" key="8">
    <source>
        <dbReference type="SAM" id="SignalP"/>
    </source>
</evidence>
<evidence type="ECO:0000256" key="1">
    <source>
        <dbReference type="ARBA" id="ARBA00007613"/>
    </source>
</evidence>
<keyword evidence="8" id="KW-0732">Signal</keyword>
<dbReference type="PANTHER" id="PTHR30026">
    <property type="entry name" value="OUTER MEMBRANE PROTEIN TOLC"/>
    <property type="match status" value="1"/>
</dbReference>
<protein>
    <recommendedName>
        <fullName evidence="7">Protein CyaE</fullName>
    </recommendedName>
</protein>
<organism evidence="9 10">
    <name type="scientific">Methylococcus geothermalis</name>
    <dbReference type="NCBI Taxonomy" id="2681310"/>
    <lineage>
        <taxon>Bacteria</taxon>
        <taxon>Pseudomonadati</taxon>
        <taxon>Pseudomonadota</taxon>
        <taxon>Gammaproteobacteria</taxon>
        <taxon>Methylococcales</taxon>
        <taxon>Methylococcaceae</taxon>
        <taxon>Methylococcus</taxon>
    </lineage>
</organism>
<dbReference type="PROSITE" id="PS51318">
    <property type="entry name" value="TAT"/>
    <property type="match status" value="1"/>
</dbReference>
<evidence type="ECO:0000256" key="6">
    <source>
        <dbReference type="ARBA" id="ARBA00023237"/>
    </source>
</evidence>
<dbReference type="PANTHER" id="PTHR30026:SF21">
    <property type="entry name" value="SLR1270 PROTEIN"/>
    <property type="match status" value="1"/>
</dbReference>
<evidence type="ECO:0000256" key="2">
    <source>
        <dbReference type="ARBA" id="ARBA00022448"/>
    </source>
</evidence>
<evidence type="ECO:0000256" key="5">
    <source>
        <dbReference type="ARBA" id="ARBA00023136"/>
    </source>
</evidence>
<keyword evidence="7" id="KW-0204">Cytolysis</keyword>
<dbReference type="EMBL" id="CP046565">
    <property type="protein sequence ID" value="QJD30355.1"/>
    <property type="molecule type" value="Genomic_DNA"/>
</dbReference>
<evidence type="ECO:0000256" key="4">
    <source>
        <dbReference type="ARBA" id="ARBA00022692"/>
    </source>
</evidence>
<comment type="similarity">
    <text evidence="1 7">Belongs to the outer membrane factor (OMF) (TC 1.B.17) family.</text>
</comment>
<evidence type="ECO:0000256" key="7">
    <source>
        <dbReference type="PIRNR" id="PIRNR001892"/>
    </source>
</evidence>
<sequence length="436" mass="47706">MRSDRRNLLAALALLLESAAGPASARTLSLREAQDAARANHPRLQVADLQAQASQEAVIQARAAYLPHITQQTVGAISNSSKNAPARLAAGFGLAPPPVASRAATGAYLKQLIYDFGRTSNLVASAELNAKASDENRAANEAQIILLVTAAYFQMVQAQEVLKVAEDTLAQRELNLKQIKALTASGLKSALDVSFAEVNQSDAQMLLLKAQNDLASARAVLSTAMGSRDEEIFEVREEPLPSPIGKLEAAVTEALYLRPDLRTLRLQLQAAEKFAEAEKAAARPKIELVGDINYMPWVNIEAGKYPKFNVIGGILIDVPVFEGFALEARENKARKEYQAAAHGLTDAENNILRDVRVAWMAAKTAFERMPPAHQQFLETTRSFQLAQSRYQMGLSSIVELTQAQLNVTRGAIDEIEARIEYQMRRAELDYQMGKLR</sequence>
<reference evidence="10" key="1">
    <citation type="submission" date="2019-12" db="EMBL/GenBank/DDBJ databases">
        <authorList>
            <person name="Awala S.I."/>
            <person name="Rhee S.K."/>
        </authorList>
    </citation>
    <scope>NUCLEOTIDE SEQUENCE [LARGE SCALE GENOMIC DNA]</scope>
    <source>
        <strain evidence="10">IM1</strain>
    </source>
</reference>
<dbReference type="GO" id="GO:0015288">
    <property type="term" value="F:porin activity"/>
    <property type="evidence" value="ECO:0007669"/>
    <property type="project" value="TreeGrafter"/>
</dbReference>
<comment type="subcellular location">
    <subcellularLocation>
        <location evidence="7">Cell outer membrane</location>
        <topology evidence="7">Peripheral membrane protein</topology>
    </subcellularLocation>
</comment>
<evidence type="ECO:0000313" key="9">
    <source>
        <dbReference type="EMBL" id="QJD30355.1"/>
    </source>
</evidence>
<feature type="chain" id="PRO_5032623349" description="Protein CyaE" evidence="8">
    <location>
        <begin position="26"/>
        <end position="436"/>
    </location>
</feature>